<dbReference type="EMBL" id="LVWE01000001">
    <property type="protein sequence ID" value="OAD46781.1"/>
    <property type="molecule type" value="Genomic_DNA"/>
</dbReference>
<keyword evidence="3" id="KW-0328">Glycosyltransferase</keyword>
<dbReference type="RefSeq" id="WP_068447050.1">
    <property type="nucleotide sequence ID" value="NZ_CP150660.1"/>
</dbReference>
<dbReference type="InterPro" id="IPR000836">
    <property type="entry name" value="PRTase_dom"/>
</dbReference>
<dbReference type="SUPFAM" id="SSF53271">
    <property type="entry name" value="PRTase-like"/>
    <property type="match status" value="1"/>
</dbReference>
<dbReference type="InterPro" id="IPR029057">
    <property type="entry name" value="PRTase-like"/>
</dbReference>
<reference evidence="3 4" key="1">
    <citation type="submission" date="2016-02" db="EMBL/GenBank/DDBJ databases">
        <title>Draft genome sequence of Polaribacter atrinae KACC17473.</title>
        <authorList>
            <person name="Shin S.-K."/>
            <person name="Yi H."/>
        </authorList>
    </citation>
    <scope>NUCLEOTIDE SEQUENCE [LARGE SCALE GENOMIC DNA]</scope>
    <source>
        <strain evidence="3 4">KACC 17473</strain>
    </source>
</reference>
<sequence>MRILKDLFNLFYPKLCANCDHQLTMNEKAICTFCRHDLPLTNFTNYSDNKITKTFYGRISIEKANSLLFYRKVGITKKLIHELKYKGNEEVGVFFGNWLGEILVDNNEFSDIDIIIPVPLHPKKRRERGYNQVTKFGIRLSNHLKKPFLEDILLRTSTSKTQTFKARFERFNNNDTKFQLSDLTAFKNKHILLIDDVITTGATLEACAKELQKTEGVKISILTMAYTE</sequence>
<evidence type="ECO:0000256" key="1">
    <source>
        <dbReference type="ARBA" id="ARBA00008007"/>
    </source>
</evidence>
<dbReference type="AlphaFoldDB" id="A0A176TGK8"/>
<gene>
    <name evidence="3" type="ORF">LPB303_00565</name>
</gene>
<dbReference type="OrthoDB" id="9779910at2"/>
<comment type="similarity">
    <text evidence="1">Belongs to the ComF/GntX family.</text>
</comment>
<evidence type="ECO:0000313" key="3">
    <source>
        <dbReference type="EMBL" id="OAD46781.1"/>
    </source>
</evidence>
<feature type="domain" description="Phosphoribosyltransferase" evidence="2">
    <location>
        <begin position="155"/>
        <end position="222"/>
    </location>
</feature>
<dbReference type="PANTHER" id="PTHR47505">
    <property type="entry name" value="DNA UTILIZATION PROTEIN YHGH"/>
    <property type="match status" value="1"/>
</dbReference>
<dbReference type="Pfam" id="PF00156">
    <property type="entry name" value="Pribosyltran"/>
    <property type="match status" value="1"/>
</dbReference>
<protein>
    <submittedName>
        <fullName evidence="3">Amidophosphoribosyltransferase</fullName>
    </submittedName>
</protein>
<proteinExistence type="inferred from homology"/>
<dbReference type="PANTHER" id="PTHR47505:SF1">
    <property type="entry name" value="DNA UTILIZATION PROTEIN YHGH"/>
    <property type="match status" value="1"/>
</dbReference>
<organism evidence="3 4">
    <name type="scientific">Polaribacter atrinae</name>
    <dbReference type="NCBI Taxonomy" id="1333662"/>
    <lineage>
        <taxon>Bacteria</taxon>
        <taxon>Pseudomonadati</taxon>
        <taxon>Bacteroidota</taxon>
        <taxon>Flavobacteriia</taxon>
        <taxon>Flavobacteriales</taxon>
        <taxon>Flavobacteriaceae</taxon>
    </lineage>
</organism>
<name>A0A176TGK8_9FLAO</name>
<dbReference type="InterPro" id="IPR051910">
    <property type="entry name" value="ComF/GntX_DNA_util-trans"/>
</dbReference>
<evidence type="ECO:0000313" key="4">
    <source>
        <dbReference type="Proteomes" id="UP000076923"/>
    </source>
</evidence>
<keyword evidence="4" id="KW-1185">Reference proteome</keyword>
<evidence type="ECO:0000259" key="2">
    <source>
        <dbReference type="Pfam" id="PF00156"/>
    </source>
</evidence>
<keyword evidence="3" id="KW-0808">Transferase</keyword>
<accession>A0A176TGK8</accession>
<dbReference type="STRING" id="1333662.LPB303_00565"/>
<comment type="caution">
    <text evidence="3">The sequence shown here is derived from an EMBL/GenBank/DDBJ whole genome shotgun (WGS) entry which is preliminary data.</text>
</comment>
<dbReference type="Gene3D" id="3.40.50.2020">
    <property type="match status" value="1"/>
</dbReference>
<dbReference type="GO" id="GO:0016757">
    <property type="term" value="F:glycosyltransferase activity"/>
    <property type="evidence" value="ECO:0007669"/>
    <property type="project" value="UniProtKB-KW"/>
</dbReference>
<dbReference type="CDD" id="cd06223">
    <property type="entry name" value="PRTases_typeI"/>
    <property type="match status" value="1"/>
</dbReference>
<dbReference type="Proteomes" id="UP000076923">
    <property type="component" value="Unassembled WGS sequence"/>
</dbReference>